<evidence type="ECO:0000256" key="6">
    <source>
        <dbReference type="ARBA" id="ARBA00023274"/>
    </source>
</evidence>
<gene>
    <name evidence="9" type="ORF">B1B_09259</name>
    <name evidence="8" type="ORF">B2A_15878</name>
</gene>
<evidence type="ECO:0000256" key="2">
    <source>
        <dbReference type="ARBA" id="ARBA00009462"/>
    </source>
</evidence>
<feature type="region of interest" description="Disordered" evidence="7">
    <location>
        <begin position="22"/>
        <end position="60"/>
    </location>
</feature>
<proteinExistence type="inferred from homology"/>
<evidence type="ECO:0000256" key="4">
    <source>
        <dbReference type="ARBA" id="ARBA00022517"/>
    </source>
</evidence>
<protein>
    <recommendedName>
        <fullName evidence="3">Ribosome biogenesis protein Nop10</fullName>
    </recommendedName>
</protein>
<comment type="similarity">
    <text evidence="2">Belongs to the NOP10 family.</text>
</comment>
<dbReference type="GO" id="GO:0030515">
    <property type="term" value="F:snoRNA binding"/>
    <property type="evidence" value="ECO:0007669"/>
    <property type="project" value="InterPro"/>
</dbReference>
<dbReference type="EMBL" id="AUZY01006100">
    <property type="protein sequence ID" value="EQD55372.1"/>
    <property type="molecule type" value="Genomic_DNA"/>
</dbReference>
<evidence type="ECO:0000313" key="8">
    <source>
        <dbReference type="EMBL" id="EQD25923.1"/>
    </source>
</evidence>
<evidence type="ECO:0000256" key="1">
    <source>
        <dbReference type="ARBA" id="ARBA00002325"/>
    </source>
</evidence>
<comment type="caution">
    <text evidence="8">The sequence shown here is derived from an EMBL/GenBank/DDBJ whole genome shotgun (WGS) entry which is preliminary data.</text>
</comment>
<organism evidence="8">
    <name type="scientific">mine drainage metagenome</name>
    <dbReference type="NCBI Taxonomy" id="410659"/>
    <lineage>
        <taxon>unclassified sequences</taxon>
        <taxon>metagenomes</taxon>
        <taxon>ecological metagenomes</taxon>
    </lineage>
</organism>
<keyword evidence="5" id="KW-0698">rRNA processing</keyword>
<dbReference type="GO" id="GO:0006364">
    <property type="term" value="P:rRNA processing"/>
    <property type="evidence" value="ECO:0007669"/>
    <property type="project" value="UniProtKB-KW"/>
</dbReference>
<dbReference type="AlphaFoldDB" id="T0XYE8"/>
<dbReference type="InterPro" id="IPR007264">
    <property type="entry name" value="H/ACA_rnp_Nop10"/>
</dbReference>
<feature type="compositionally biased region" description="Basic and acidic residues" evidence="7">
    <location>
        <begin position="34"/>
        <end position="54"/>
    </location>
</feature>
<evidence type="ECO:0000256" key="7">
    <source>
        <dbReference type="SAM" id="MobiDB-lite"/>
    </source>
</evidence>
<accession>T0XYE8</accession>
<dbReference type="Pfam" id="PF04135">
    <property type="entry name" value="Nop10p"/>
    <property type="match status" value="1"/>
</dbReference>
<dbReference type="SUPFAM" id="SSF144210">
    <property type="entry name" value="Nop10-like SnoRNP"/>
    <property type="match status" value="1"/>
</dbReference>
<dbReference type="Gene3D" id="2.20.28.40">
    <property type="entry name" value="H/ACA ribonucleoprotein complex, subunit Nop10"/>
    <property type="match status" value="1"/>
</dbReference>
<keyword evidence="6" id="KW-0687">Ribonucleoprotein</keyword>
<dbReference type="GO" id="GO:0001522">
    <property type="term" value="P:pseudouridine synthesis"/>
    <property type="evidence" value="ECO:0007669"/>
    <property type="project" value="InterPro"/>
</dbReference>
<dbReference type="InterPro" id="IPR023532">
    <property type="entry name" value="Nop10_arc-typ"/>
</dbReference>
<dbReference type="InterPro" id="IPR036756">
    <property type="entry name" value="H/ACA_rnp_Nop10_sf"/>
</dbReference>
<evidence type="ECO:0000256" key="5">
    <source>
        <dbReference type="ARBA" id="ARBA00022552"/>
    </source>
</evidence>
<evidence type="ECO:0000313" key="9">
    <source>
        <dbReference type="EMBL" id="EQD55372.1"/>
    </source>
</evidence>
<dbReference type="EMBL" id="AUZZ01011537">
    <property type="protein sequence ID" value="EQD25923.1"/>
    <property type="molecule type" value="Genomic_DNA"/>
</dbReference>
<name>T0XYE8_9ZZZZ</name>
<evidence type="ECO:0000256" key="3">
    <source>
        <dbReference type="ARBA" id="ARBA00018821"/>
    </source>
</evidence>
<comment type="function">
    <text evidence="1">Involved in ribosome biogenesis; more specifically in 18S rRNA pseudouridylation and in cleavage of pre-rRNA.</text>
</comment>
<reference evidence="8" key="1">
    <citation type="submission" date="2013-08" db="EMBL/GenBank/DDBJ databases">
        <authorList>
            <person name="Mendez C."/>
            <person name="Richter M."/>
            <person name="Ferrer M."/>
            <person name="Sanchez J."/>
        </authorList>
    </citation>
    <scope>NUCLEOTIDE SEQUENCE</scope>
</reference>
<dbReference type="GO" id="GO:1990904">
    <property type="term" value="C:ribonucleoprotein complex"/>
    <property type="evidence" value="ECO:0007669"/>
    <property type="project" value="UniProtKB-KW"/>
</dbReference>
<keyword evidence="4" id="KW-0690">Ribosome biogenesis</keyword>
<dbReference type="HAMAP" id="MF_00803">
    <property type="entry name" value="Nop10"/>
    <property type="match status" value="1"/>
</dbReference>
<reference evidence="8" key="2">
    <citation type="journal article" date="2014" name="ISME J.">
        <title>Microbial stratification in low pH oxic and suboxic macroscopic growths along an acid mine drainage.</title>
        <authorList>
            <person name="Mendez-Garcia C."/>
            <person name="Mesa V."/>
            <person name="Sprenger R.R."/>
            <person name="Richter M."/>
            <person name="Diez M.S."/>
            <person name="Solano J."/>
            <person name="Bargiela R."/>
            <person name="Golyshina O.V."/>
            <person name="Manteca A."/>
            <person name="Ramos J.L."/>
            <person name="Gallego J.R."/>
            <person name="Llorente I."/>
            <person name="Martins Dos Santos V.A."/>
            <person name="Jensen O.N."/>
            <person name="Pelaez A.I."/>
            <person name="Sanchez J."/>
            <person name="Ferrer M."/>
        </authorList>
    </citation>
    <scope>NUCLEOTIDE SEQUENCE</scope>
</reference>
<sequence>MSDPLLRVCPVCARYTFRADCPEGHGPTRTPHPARFDPADRYGKYRRRLQDAARGRPSAA</sequence>